<evidence type="ECO:0000256" key="2">
    <source>
        <dbReference type="SAM" id="Phobius"/>
    </source>
</evidence>
<dbReference type="OrthoDB" id="4074350at2759"/>
<keyword evidence="2" id="KW-0472">Membrane</keyword>
<keyword evidence="2" id="KW-1133">Transmembrane helix</keyword>
<feature type="transmembrane region" description="Helical" evidence="2">
    <location>
        <begin position="297"/>
        <end position="318"/>
    </location>
</feature>
<reference evidence="3 4" key="1">
    <citation type="submission" date="2017-01" db="EMBL/GenBank/DDBJ databases">
        <title>Draft genome sequence of Diplodia seriata F98.1, a fungal species involved in grapevine trunk diseases.</title>
        <authorList>
            <person name="Robert-Siegwald G."/>
            <person name="Vallet J."/>
            <person name="Abou-Mansour E."/>
            <person name="Xu J."/>
            <person name="Rey P."/>
            <person name="Bertsch C."/>
            <person name="Rego C."/>
            <person name="Larignon P."/>
            <person name="Fontaine F."/>
            <person name="Lebrun M.-H."/>
        </authorList>
    </citation>
    <scope>NUCLEOTIDE SEQUENCE [LARGE SCALE GENOMIC DNA]</scope>
    <source>
        <strain evidence="3 4">F98.1</strain>
    </source>
</reference>
<feature type="compositionally biased region" description="Basic and acidic residues" evidence="1">
    <location>
        <begin position="372"/>
        <end position="381"/>
    </location>
</feature>
<dbReference type="InterPro" id="IPR021109">
    <property type="entry name" value="Peptidase_aspartic_dom_sf"/>
</dbReference>
<dbReference type="SUPFAM" id="SSF50630">
    <property type="entry name" value="Acid proteases"/>
    <property type="match status" value="1"/>
</dbReference>
<feature type="region of interest" description="Disordered" evidence="1">
    <location>
        <begin position="370"/>
        <end position="397"/>
    </location>
</feature>
<evidence type="ECO:0000256" key="1">
    <source>
        <dbReference type="SAM" id="MobiDB-lite"/>
    </source>
</evidence>
<dbReference type="EMBL" id="MSZU01000095">
    <property type="protein sequence ID" value="OMP84303.1"/>
    <property type="molecule type" value="Genomic_DNA"/>
</dbReference>
<dbReference type="AlphaFoldDB" id="A0A1S8BAE1"/>
<evidence type="ECO:0000313" key="4">
    <source>
        <dbReference type="Proteomes" id="UP000190776"/>
    </source>
</evidence>
<evidence type="ECO:0000313" key="3">
    <source>
        <dbReference type="EMBL" id="OMP84303.1"/>
    </source>
</evidence>
<proteinExistence type="predicted"/>
<dbReference type="STRING" id="420778.A0A1S8BAE1"/>
<accession>A0A1S8BAE1</accession>
<dbReference type="Gene3D" id="2.40.70.10">
    <property type="entry name" value="Acid Proteases"/>
    <property type="match status" value="1"/>
</dbReference>
<protein>
    <recommendedName>
        <fullName evidence="5">Aspartic-type endopeptidase</fullName>
    </recommendedName>
</protein>
<sequence length="397" mass="41617">MAGAYPSMSYGLHIGSAMHQIPGKLFYGGYDRARCITPPITMSLNSTFSLADIAIGVASGDSAFLNTAGATFIDGLLQSNISGVSVPFSTQPDPGIPYLYLPAATCAAIARHLPVTYNAGLGLYLWNTSDPAYPAIVSSPHYLSFHFHTSRGTSDNTTQAIAVPFALFNLTLTYPVAATDTSYFPCRPYDSEDVNSATVFLGRAFLQAAHLAHNWHTSTAWLAQAPGPRHSAVEEEVKSIDPADTTLSKLPAAPLWNDTWTGVLVPLERGGAAAAGNGSLAGAGDGGSGGLSDGAKAGIGIGVVVGVVGIGVGAWLWWGRRRRRRGGKAGEKRTEILGRERAAGLDDGGFAGVVQRPPEELDGAEMQELPAESERVKELHGKPVQLVHELPGGNRVG</sequence>
<dbReference type="Proteomes" id="UP000190776">
    <property type="component" value="Unassembled WGS sequence"/>
</dbReference>
<gene>
    <name evidence="3" type="ORF">BK809_0000310</name>
</gene>
<keyword evidence="2" id="KW-0812">Transmembrane</keyword>
<comment type="caution">
    <text evidence="3">The sequence shown here is derived from an EMBL/GenBank/DDBJ whole genome shotgun (WGS) entry which is preliminary data.</text>
</comment>
<organism evidence="3 4">
    <name type="scientific">Diplodia seriata</name>
    <dbReference type="NCBI Taxonomy" id="420778"/>
    <lineage>
        <taxon>Eukaryota</taxon>
        <taxon>Fungi</taxon>
        <taxon>Dikarya</taxon>
        <taxon>Ascomycota</taxon>
        <taxon>Pezizomycotina</taxon>
        <taxon>Dothideomycetes</taxon>
        <taxon>Dothideomycetes incertae sedis</taxon>
        <taxon>Botryosphaeriales</taxon>
        <taxon>Botryosphaeriaceae</taxon>
        <taxon>Diplodia</taxon>
    </lineage>
</organism>
<name>A0A1S8BAE1_9PEZI</name>
<evidence type="ECO:0008006" key="5">
    <source>
        <dbReference type="Google" id="ProtNLM"/>
    </source>
</evidence>